<dbReference type="EMBL" id="CAJNNV010031254">
    <property type="protein sequence ID" value="CAE8635186.1"/>
    <property type="molecule type" value="Genomic_DNA"/>
</dbReference>
<protein>
    <submittedName>
        <fullName evidence="2">Uncharacterized protein</fullName>
    </submittedName>
</protein>
<reference evidence="2" key="1">
    <citation type="submission" date="2021-02" db="EMBL/GenBank/DDBJ databases">
        <authorList>
            <person name="Dougan E. K."/>
            <person name="Rhodes N."/>
            <person name="Thang M."/>
            <person name="Chan C."/>
        </authorList>
    </citation>
    <scope>NUCLEOTIDE SEQUENCE</scope>
</reference>
<evidence type="ECO:0000313" key="2">
    <source>
        <dbReference type="EMBL" id="CAE8635186.1"/>
    </source>
</evidence>
<evidence type="ECO:0000256" key="1">
    <source>
        <dbReference type="SAM" id="MobiDB-lite"/>
    </source>
</evidence>
<gene>
    <name evidence="2" type="ORF">PGLA1383_LOCUS50782</name>
</gene>
<comment type="caution">
    <text evidence="2">The sequence shown here is derived from an EMBL/GenBank/DDBJ whole genome shotgun (WGS) entry which is preliminary data.</text>
</comment>
<organism evidence="2 3">
    <name type="scientific">Polarella glacialis</name>
    <name type="common">Dinoflagellate</name>
    <dbReference type="NCBI Taxonomy" id="89957"/>
    <lineage>
        <taxon>Eukaryota</taxon>
        <taxon>Sar</taxon>
        <taxon>Alveolata</taxon>
        <taxon>Dinophyceae</taxon>
        <taxon>Suessiales</taxon>
        <taxon>Suessiaceae</taxon>
        <taxon>Polarella</taxon>
    </lineage>
</organism>
<name>A0A813HCC4_POLGL</name>
<dbReference type="AlphaFoldDB" id="A0A813HCC4"/>
<keyword evidence="3" id="KW-1185">Reference proteome</keyword>
<dbReference type="Gene3D" id="3.80.10.10">
    <property type="entry name" value="Ribonuclease Inhibitor"/>
    <property type="match status" value="1"/>
</dbReference>
<dbReference type="SUPFAM" id="SSF52047">
    <property type="entry name" value="RNI-like"/>
    <property type="match status" value="1"/>
</dbReference>
<evidence type="ECO:0000313" key="3">
    <source>
        <dbReference type="Proteomes" id="UP000654075"/>
    </source>
</evidence>
<dbReference type="InterPro" id="IPR032675">
    <property type="entry name" value="LRR_dom_sf"/>
</dbReference>
<proteinExistence type="predicted"/>
<accession>A0A813HCC4</accession>
<sequence length="317" mass="34574">MMCDGAGSCSDTQALLEALASPNRRRLSRPTESATCGYFGGSYLELHWEIFAGAAPQLLDRAQPVGRLACASRGFCDSLSAGRHHKLRVGSVQTSCIQSLIEGLSRISLEELEVLRFDPSSGPLERIWKQDIERALRLLSDCLGRASSLKTLSVRLPSFDAALERLRLSSAAWEALLRGLSALSTHQRLRSLELTSFVIKTQEGRQLRRASSEPAGGAGTAAAAATATHSTTGAPPALTIMDVLKQMSTLEELYLTSDEIFVPTAQLFPQVFSELSQLKKVDLTRNHISKEVMQVVRDALPAKAQLHGDDQQTVWLF</sequence>
<dbReference type="Proteomes" id="UP000654075">
    <property type="component" value="Unassembled WGS sequence"/>
</dbReference>
<feature type="compositionally biased region" description="Low complexity" evidence="1">
    <location>
        <begin position="212"/>
        <end position="230"/>
    </location>
</feature>
<feature type="region of interest" description="Disordered" evidence="1">
    <location>
        <begin position="208"/>
        <end position="230"/>
    </location>
</feature>